<sequence length="332" mass="35475">MMTKARSIDPGQLAADLKAGKRAALARAITLVESRKTDHRRLAHQLIQDLLPLTGNALRVGITGVPGVGKSTTIDTLGSNLTAAGHKVAVLAVDPSSTRTGGSILGDKTRMARLAVDPNAFIRPSPSAGTLGGVAAKTRETMLLCEAAGFDVILVETVGIGQSETTVADMVDFFLVLMLPGAGDELQGIKKGVLEIADMIAVNKAEGDGLTSARSAASNYRAALHILAPRSPTWTPPVITISGLANEGLEHLWEQIGIYRERTQASGEWQEKRSRQQVAWMWDMLRQRMMEALKTNRQTADRLKTLEASVRDGTTAVSFAVDELAGLMGLEE</sequence>
<reference evidence="2 3" key="1">
    <citation type="submission" date="2018-01" db="EMBL/GenBank/DDBJ databases">
        <title>Genomic Encyclopedia of Archaeal and Bacterial Type Strains, Phase II (KMG-II): from individual species to whole genera.</title>
        <authorList>
            <person name="Goeker M."/>
        </authorList>
    </citation>
    <scope>NUCLEOTIDE SEQUENCE [LARGE SCALE GENOMIC DNA]</scope>
    <source>
        <strain evidence="2 3">DSM 17023</strain>
    </source>
</reference>
<dbReference type="Gene3D" id="1.20.5.170">
    <property type="match status" value="1"/>
</dbReference>
<dbReference type="PANTHER" id="PTHR23408:SF3">
    <property type="entry name" value="METHYLMALONIC ACIDURIA TYPE A PROTEIN, MITOCHONDRIAL"/>
    <property type="match status" value="1"/>
</dbReference>
<dbReference type="GO" id="GO:0005737">
    <property type="term" value="C:cytoplasm"/>
    <property type="evidence" value="ECO:0007669"/>
    <property type="project" value="TreeGrafter"/>
</dbReference>
<dbReference type="AlphaFoldDB" id="A0A2S3UWB7"/>
<keyword evidence="2" id="KW-0418">Kinase</keyword>
<dbReference type="InterPro" id="IPR027417">
    <property type="entry name" value="P-loop_NTPase"/>
</dbReference>
<accession>A0A2S3UWB7</accession>
<dbReference type="InterPro" id="IPR005129">
    <property type="entry name" value="GTPase_ArgK"/>
</dbReference>
<dbReference type="RefSeq" id="WP_103222725.1">
    <property type="nucleotide sequence ID" value="NZ_PPCN01000004.1"/>
</dbReference>
<name>A0A2S3UWB7_9HYPH</name>
<dbReference type="CDD" id="cd03114">
    <property type="entry name" value="MMAA-like"/>
    <property type="match status" value="1"/>
</dbReference>
<dbReference type="GO" id="GO:0003924">
    <property type="term" value="F:GTPase activity"/>
    <property type="evidence" value="ECO:0007669"/>
    <property type="project" value="InterPro"/>
</dbReference>
<dbReference type="EMBL" id="PPCN01000004">
    <property type="protein sequence ID" value="POF31759.1"/>
    <property type="molecule type" value="Genomic_DNA"/>
</dbReference>
<dbReference type="PANTHER" id="PTHR23408">
    <property type="entry name" value="METHYLMALONYL-COA MUTASE"/>
    <property type="match status" value="1"/>
</dbReference>
<evidence type="ECO:0000313" key="3">
    <source>
        <dbReference type="Proteomes" id="UP000236959"/>
    </source>
</evidence>
<dbReference type="OrthoDB" id="9778292at2"/>
<dbReference type="Gene3D" id="1.10.287.130">
    <property type="match status" value="1"/>
</dbReference>
<dbReference type="GO" id="GO:0005525">
    <property type="term" value="F:GTP binding"/>
    <property type="evidence" value="ECO:0007669"/>
    <property type="project" value="InterPro"/>
</dbReference>
<dbReference type="NCBIfam" id="TIGR00750">
    <property type="entry name" value="lao"/>
    <property type="match status" value="1"/>
</dbReference>
<organism evidence="2 3">
    <name type="scientific">Roseibium marinum</name>
    <dbReference type="NCBI Taxonomy" id="281252"/>
    <lineage>
        <taxon>Bacteria</taxon>
        <taxon>Pseudomonadati</taxon>
        <taxon>Pseudomonadota</taxon>
        <taxon>Alphaproteobacteria</taxon>
        <taxon>Hyphomicrobiales</taxon>
        <taxon>Stappiaceae</taxon>
        <taxon>Roseibium</taxon>
    </lineage>
</organism>
<keyword evidence="2" id="KW-0808">Transferase</keyword>
<gene>
    <name evidence="2" type="ORF">CLV41_104329</name>
</gene>
<dbReference type="Gene3D" id="3.40.50.300">
    <property type="entry name" value="P-loop containing nucleotide triphosphate hydrolases"/>
    <property type="match status" value="1"/>
</dbReference>
<keyword evidence="3" id="KW-1185">Reference proteome</keyword>
<evidence type="ECO:0000256" key="1">
    <source>
        <dbReference type="ARBA" id="ARBA00009625"/>
    </source>
</evidence>
<dbReference type="NCBIfam" id="NF006958">
    <property type="entry name" value="PRK09435.1"/>
    <property type="match status" value="1"/>
</dbReference>
<comment type="similarity">
    <text evidence="1">Belongs to the SIMIBI class G3E GTPase family. ArgK/MeaB subfamily.</text>
</comment>
<dbReference type="GO" id="GO:0016301">
    <property type="term" value="F:kinase activity"/>
    <property type="evidence" value="ECO:0007669"/>
    <property type="project" value="UniProtKB-KW"/>
</dbReference>
<dbReference type="Proteomes" id="UP000236959">
    <property type="component" value="Unassembled WGS sequence"/>
</dbReference>
<evidence type="ECO:0000313" key="2">
    <source>
        <dbReference type="EMBL" id="POF31759.1"/>
    </source>
</evidence>
<proteinExistence type="inferred from homology"/>
<comment type="caution">
    <text evidence="2">The sequence shown here is derived from an EMBL/GenBank/DDBJ whole genome shotgun (WGS) entry which is preliminary data.</text>
</comment>
<dbReference type="Pfam" id="PF03308">
    <property type="entry name" value="MeaB"/>
    <property type="match status" value="1"/>
</dbReference>
<protein>
    <submittedName>
        <fullName evidence="2">LAO/AO transport system kinase</fullName>
    </submittedName>
</protein>
<dbReference type="SUPFAM" id="SSF52540">
    <property type="entry name" value="P-loop containing nucleoside triphosphate hydrolases"/>
    <property type="match status" value="1"/>
</dbReference>